<dbReference type="SMART" id="SM00248">
    <property type="entry name" value="ANK"/>
    <property type="match status" value="2"/>
</dbReference>
<sequence length="435" mass="48846">MGELERQLRSREREIDGATDEELETEEECPGVAEQDSTESSTTTLEGECRRFETEDKPFWESYLAFVNSPEHKLKVNVKDHLKRSLLHVAVEQGHDSFAKCLVDMGLEVNSREGCGITPLSLAVLHKNTAIFKFLVESGARYSGPLFTSIPSPLCMAERLQHTEILQIFSEDQDESEDENELIPLIDNTFSKGGSSGGDSVDTETEVNRSCRGFVTPVVGDVGTCTTNSAAMSRSDSYKWVGFCPGDLHNKGYFCEAAFKVHGSSGLPYILLEVMKRKKSTSEVFKNKKFQENNLIQVREAIRDVCKACGIAAALEFLESESFPVQQELRGAADNHLIMMFLSSTGQPHFLFMAQFRNCMMHQLHTEMAMHVKLCTKHNYQFMRNLDLEIITQKCSVMLSIFLQNGHLQQEGYCSRTVLSTLVGKKDMVLSLMVL</sequence>
<dbReference type="PROSITE" id="PS50088">
    <property type="entry name" value="ANK_REPEAT"/>
    <property type="match status" value="2"/>
</dbReference>
<dbReference type="PROSITE" id="PS50297">
    <property type="entry name" value="ANK_REP_REGION"/>
    <property type="match status" value="1"/>
</dbReference>
<evidence type="ECO:0000256" key="3">
    <source>
        <dbReference type="PROSITE-ProRule" id="PRU00023"/>
    </source>
</evidence>
<keyword evidence="1" id="KW-0677">Repeat</keyword>
<dbReference type="InterPro" id="IPR036770">
    <property type="entry name" value="Ankyrin_rpt-contain_sf"/>
</dbReference>
<dbReference type="PANTHER" id="PTHR24198">
    <property type="entry name" value="ANKYRIN REPEAT AND PROTEIN KINASE DOMAIN-CONTAINING PROTEIN"/>
    <property type="match status" value="1"/>
</dbReference>
<evidence type="ECO:0000313" key="6">
    <source>
        <dbReference type="Proteomes" id="UP001159405"/>
    </source>
</evidence>
<keyword evidence="6" id="KW-1185">Reference proteome</keyword>
<dbReference type="EMBL" id="CALNXK010000003">
    <property type="protein sequence ID" value="CAH3034762.1"/>
    <property type="molecule type" value="Genomic_DNA"/>
</dbReference>
<evidence type="ECO:0000313" key="5">
    <source>
        <dbReference type="EMBL" id="CAH3034762.1"/>
    </source>
</evidence>
<proteinExistence type="predicted"/>
<organism evidence="5 6">
    <name type="scientific">Porites lobata</name>
    <dbReference type="NCBI Taxonomy" id="104759"/>
    <lineage>
        <taxon>Eukaryota</taxon>
        <taxon>Metazoa</taxon>
        <taxon>Cnidaria</taxon>
        <taxon>Anthozoa</taxon>
        <taxon>Hexacorallia</taxon>
        <taxon>Scleractinia</taxon>
        <taxon>Fungiina</taxon>
        <taxon>Poritidae</taxon>
        <taxon>Porites</taxon>
    </lineage>
</organism>
<dbReference type="Pfam" id="PF12796">
    <property type="entry name" value="Ank_2"/>
    <property type="match status" value="1"/>
</dbReference>
<keyword evidence="2 3" id="KW-0040">ANK repeat</keyword>
<gene>
    <name evidence="5" type="ORF">PLOB_00025263</name>
</gene>
<dbReference type="SUPFAM" id="SSF48403">
    <property type="entry name" value="Ankyrin repeat"/>
    <property type="match status" value="1"/>
</dbReference>
<feature type="repeat" description="ANK" evidence="3">
    <location>
        <begin position="115"/>
        <end position="140"/>
    </location>
</feature>
<feature type="compositionally biased region" description="Basic and acidic residues" evidence="4">
    <location>
        <begin position="1"/>
        <end position="16"/>
    </location>
</feature>
<feature type="repeat" description="ANK" evidence="3">
    <location>
        <begin position="82"/>
        <end position="114"/>
    </location>
</feature>
<dbReference type="Proteomes" id="UP001159405">
    <property type="component" value="Unassembled WGS sequence"/>
</dbReference>
<dbReference type="InterPro" id="IPR002110">
    <property type="entry name" value="Ankyrin_rpt"/>
</dbReference>
<accession>A0ABN8MV27</accession>
<protein>
    <submittedName>
        <fullName evidence="5">Uncharacterized protein</fullName>
    </submittedName>
</protein>
<dbReference type="Gene3D" id="1.25.40.20">
    <property type="entry name" value="Ankyrin repeat-containing domain"/>
    <property type="match status" value="1"/>
</dbReference>
<dbReference type="PANTHER" id="PTHR24198:SF165">
    <property type="entry name" value="ANKYRIN REPEAT-CONTAINING PROTEIN-RELATED"/>
    <property type="match status" value="1"/>
</dbReference>
<reference evidence="5 6" key="1">
    <citation type="submission" date="2022-05" db="EMBL/GenBank/DDBJ databases">
        <authorList>
            <consortium name="Genoscope - CEA"/>
            <person name="William W."/>
        </authorList>
    </citation>
    <scope>NUCLEOTIDE SEQUENCE [LARGE SCALE GENOMIC DNA]</scope>
</reference>
<name>A0ABN8MV27_9CNID</name>
<evidence type="ECO:0000256" key="1">
    <source>
        <dbReference type="ARBA" id="ARBA00022737"/>
    </source>
</evidence>
<evidence type="ECO:0000256" key="2">
    <source>
        <dbReference type="ARBA" id="ARBA00023043"/>
    </source>
</evidence>
<evidence type="ECO:0000256" key="4">
    <source>
        <dbReference type="SAM" id="MobiDB-lite"/>
    </source>
</evidence>
<comment type="caution">
    <text evidence="5">The sequence shown here is derived from an EMBL/GenBank/DDBJ whole genome shotgun (WGS) entry which is preliminary data.</text>
</comment>
<feature type="region of interest" description="Disordered" evidence="4">
    <location>
        <begin position="1"/>
        <end position="48"/>
    </location>
</feature>
<feature type="compositionally biased region" description="Acidic residues" evidence="4">
    <location>
        <begin position="17"/>
        <end position="29"/>
    </location>
</feature>